<comment type="caution">
    <text evidence="2">The sequence shown here is derived from an EMBL/GenBank/DDBJ whole genome shotgun (WGS) entry which is preliminary data.</text>
</comment>
<feature type="chain" id="PRO_5004717656" evidence="1">
    <location>
        <begin position="22"/>
        <end position="96"/>
    </location>
</feature>
<gene>
    <name evidence="2" type="ORF">PL2TA16_05053</name>
</gene>
<reference evidence="2 3" key="1">
    <citation type="submission" date="2013-07" db="EMBL/GenBank/DDBJ databases">
        <title>Draft genome sequence of Pseudoalteromonas luteoviolacea 2ta16.</title>
        <authorList>
            <person name="Allen E.E."/>
            <person name="Azam F."/>
            <person name="Podell S."/>
        </authorList>
    </citation>
    <scope>NUCLEOTIDE SEQUENCE [LARGE SCALE GENOMIC DNA]</scope>
    <source>
        <strain evidence="2 3">2ta16</strain>
    </source>
</reference>
<dbReference type="GeneID" id="29918327"/>
<accession>V4H403</accession>
<dbReference type="Proteomes" id="UP000017820">
    <property type="component" value="Unassembled WGS sequence"/>
</dbReference>
<dbReference type="EMBL" id="AUSV01000086">
    <property type="protein sequence ID" value="ESP92216.1"/>
    <property type="molecule type" value="Genomic_DNA"/>
</dbReference>
<feature type="signal peptide" evidence="1">
    <location>
        <begin position="1"/>
        <end position="21"/>
    </location>
</feature>
<organism evidence="2 3">
    <name type="scientific">Pseudoalteromonas luteoviolacea (strain 2ta16)</name>
    <dbReference type="NCBI Taxonomy" id="1353533"/>
    <lineage>
        <taxon>Bacteria</taxon>
        <taxon>Pseudomonadati</taxon>
        <taxon>Pseudomonadota</taxon>
        <taxon>Gammaproteobacteria</taxon>
        <taxon>Alteromonadales</taxon>
        <taxon>Pseudoalteromonadaceae</taxon>
        <taxon>Pseudoalteromonas</taxon>
    </lineage>
</organism>
<dbReference type="PATRIC" id="fig|1353533.3.peg.3651"/>
<name>V4H403_PSEL2</name>
<sequence length="96" mass="10508">MIYRTLAFSTLLSLLSFDASAAMGLAQYRAFALEGNGPPGTCYAGPISFQELARRIDDAHNRGLITERAAYWGKAYSFYPLIDPNSGRINAICRGI</sequence>
<dbReference type="RefSeq" id="WP_023400513.1">
    <property type="nucleotide sequence ID" value="NZ_AUSV01000086.1"/>
</dbReference>
<protein>
    <submittedName>
        <fullName evidence="2">Uncharacterized protein</fullName>
    </submittedName>
</protein>
<dbReference type="AlphaFoldDB" id="V4H403"/>
<evidence type="ECO:0000256" key="1">
    <source>
        <dbReference type="SAM" id="SignalP"/>
    </source>
</evidence>
<keyword evidence="1" id="KW-0732">Signal</keyword>
<evidence type="ECO:0000313" key="2">
    <source>
        <dbReference type="EMBL" id="ESP92216.1"/>
    </source>
</evidence>
<evidence type="ECO:0000313" key="3">
    <source>
        <dbReference type="Proteomes" id="UP000017820"/>
    </source>
</evidence>
<proteinExistence type="predicted"/>